<comment type="caution">
    <text evidence="3">The sequence shown here is derived from an EMBL/GenBank/DDBJ whole genome shotgun (WGS) entry which is preliminary data.</text>
</comment>
<feature type="region of interest" description="Disordered" evidence="1">
    <location>
        <begin position="190"/>
        <end position="274"/>
    </location>
</feature>
<dbReference type="Proteomes" id="UP001163046">
    <property type="component" value="Unassembled WGS sequence"/>
</dbReference>
<evidence type="ECO:0000313" key="4">
    <source>
        <dbReference type="Proteomes" id="UP001163046"/>
    </source>
</evidence>
<feature type="compositionally biased region" description="Polar residues" evidence="1">
    <location>
        <begin position="380"/>
        <end position="390"/>
    </location>
</feature>
<feature type="region of interest" description="Disordered" evidence="1">
    <location>
        <begin position="1384"/>
        <end position="1414"/>
    </location>
</feature>
<dbReference type="Gene3D" id="3.50.50.100">
    <property type="match status" value="1"/>
</dbReference>
<accession>A0A9W9YST3</accession>
<feature type="region of interest" description="Disordered" evidence="1">
    <location>
        <begin position="1537"/>
        <end position="1557"/>
    </location>
</feature>
<gene>
    <name evidence="3" type="ORF">OS493_002357</name>
</gene>
<dbReference type="InterPro" id="IPR054585">
    <property type="entry name" value="NDH2-like_C"/>
</dbReference>
<feature type="compositionally biased region" description="Polar residues" evidence="1">
    <location>
        <begin position="1215"/>
        <end position="1224"/>
    </location>
</feature>
<feature type="compositionally biased region" description="Polar residues" evidence="1">
    <location>
        <begin position="560"/>
        <end position="575"/>
    </location>
</feature>
<feature type="compositionally biased region" description="Basic and acidic residues" evidence="1">
    <location>
        <begin position="1444"/>
        <end position="1461"/>
    </location>
</feature>
<feature type="compositionally biased region" description="Polar residues" evidence="1">
    <location>
        <begin position="1768"/>
        <end position="1788"/>
    </location>
</feature>
<feature type="region of interest" description="Disordered" evidence="1">
    <location>
        <begin position="1429"/>
        <end position="1516"/>
    </location>
</feature>
<feature type="compositionally biased region" description="Polar residues" evidence="1">
    <location>
        <begin position="298"/>
        <end position="307"/>
    </location>
</feature>
<feature type="compositionally biased region" description="Polar residues" evidence="1">
    <location>
        <begin position="932"/>
        <end position="964"/>
    </location>
</feature>
<sequence length="1872" mass="209311">MLAYLGDYQGLADFPTSKLQGFKSWILWRSVYFTKLGSWRNRLKMNSPCLVFNLWSILSLCLLATSAWRVQNGVENWGSTPRGWYAPNTNTLYQRSFYGPKHDAPKATSAVRSQNGVGNGRDVPRGWYGPNTNYLYQRSFYGPKHDAPKATSARRLQNGIGNARNLPRGWYGPNTNYLYQRSFYGPKHDVPKATSAGRPPNGVGNGRDVPRMWNAPKTNPYQRPFYGPRVGKTSSPLRIQNGIGNARNRPRDWNAPKTNPYQRPFYGPKQSVGKTSSSLRLQNAGIGNGHNGPRNWNAAKTNLNQNPFYGSNQRVGKTYSPLRNQNAGNGNGQHIPRNWNGPKANPHQRPFYGPNHKVGKPNSPFRFQNGVGSGRDIRQKWNTPNPNLYQRPSYGPNHKVGKTSSPLRVQNGFGNGPNIRRNWIPPKANPYQMPFYGPNYEAEKTIIPEAPMLMQTSVVNTPLGRTIAPRISQWLSTVQRSRVPHTGELNRSPIRALVSTPEIDSRTTGLTAPRLTSDYRAQEYAIGRKLEPLPSQSPNDVYNTGDVALQTVLSNVSPSNLIPESVSNQRATSRTGYIETETEDEQTPVPRKSYVASSYIRKESRLNDPKLIKLRYILPNLKKRNLNQVRVEDEKQLAYSMSGTGARRGVSTGTRSFDKRSSETNSIEKKSSIRKVKGRQNWGIINEFAPNVRLATMILLKQKRQNVRKRALKQFSKPSKKSSKRVKFAAKAATKTWESPGHNDGIQNLSASKKQNESQASTRHNVFFKIHHAKSQGSPKRKKEKNTRNFINGRSDGFYINPRKAYLNRQFSPFDGMVNERRYEPNVDGREQFQTAQIQMAERMREMRSRGLFHSLGNINPQFFSRAPFRYPAMPMPQQFVAMQRYGLPARTFPIRYSRTPFPQTQNYFGTPWNAALANSMRGAQVEESDNVGVTPQDSYDQESVQPNTEENNALETSSQVDSGKLANSYQSPITEQTSQILKIEDNKAFEGHPIVNTENIDASGQGVYGKTNPRMTGMQVTDESPTTLNKWFPVRTGKVSPMNDPRTFSSQWPSGLPGLDIATGFNNLRARGYFPAMNTPATFNRFYYQNNEQSLQPEFVKEENTNNVASNGNNIDESNTLAFNRGYQIPFSSRLMMQRFGMSGTSGEGYFPNPYPTFPFTNFPYSNFPNRGNYKRRVLNKRELRHGKNSSEVPRGKAKLFNGPSSDGKKRSHNSSFNNSITSQSANYTISKVNKAAGKTHAHSSESNIPNKKTVSKHSMRIRKKEKLRSTRNFVNAENHYMYPRTPPNVYSFTPFDTVASDPRTRLMYPQLQTEDLMNDFKRKGYSVASGSFSDFPALTRRWPAVGGSQLTQRSHELSFPVGPPQSLMELSQKVDQFPAQEFVSSGTDLSTDTQTQASNVNDGHSSAPQARDYQPNTVSAALNLFSPQEPLDSSNQPSMRKARGEPSAETETEQKRSEIVRSPSRYSLGVFGFSQSAQEPPQGGVPEFPEQSSSQRGVPEYPEESSPEFSEGTQGIQENEFQGNRQGFAEGVEAYSPQEDDGAQDVPGESESDVTSGLLDGLDNAQASLLKQHIGNFAPMKGVSMGNFPPLRSYQKGWTQPPPANILSPAERQKEVLRQNAIARQKALLQQRATFSTKGNIQGNILGGTAPGRLSHRLRLPNLSLNTIEKLIDSETGEQSKDDYSTGVHDYGSSSKGPAAGKIADENVEVQDSSEQTGVSDWNVHNSPKENGKYVHNFDWKSPLTSHSQAPFNFNWKLERALTQWKEPTNSNRDTANPGETLSDSPPENVFVPPKGSNNNPDVVPGYTFDTQGQRSGPLFLPNPPPELEDDSSAETVLMVPASGNKLKGEAGAKKETISKKRSQRKTKAI</sequence>
<feature type="compositionally biased region" description="Basic residues" evidence="1">
    <location>
        <begin position="1255"/>
        <end position="1267"/>
    </location>
</feature>
<dbReference type="OrthoDB" id="5965960at2759"/>
<feature type="region of interest" description="Disordered" evidence="1">
    <location>
        <begin position="102"/>
        <end position="124"/>
    </location>
</feature>
<evidence type="ECO:0000256" key="1">
    <source>
        <dbReference type="SAM" id="MobiDB-lite"/>
    </source>
</evidence>
<feature type="domain" description="External alternative NADH-ubiquinone oxidoreductase-like C-terminal" evidence="2">
    <location>
        <begin position="2"/>
        <end position="45"/>
    </location>
</feature>
<feature type="region of interest" description="Disordered" evidence="1">
    <location>
        <begin position="560"/>
        <end position="591"/>
    </location>
</feature>
<protein>
    <recommendedName>
        <fullName evidence="2">External alternative NADH-ubiquinone oxidoreductase-like C-terminal domain-containing protein</fullName>
    </recommendedName>
</protein>
<feature type="region of interest" description="Disordered" evidence="1">
    <location>
        <begin position="711"/>
        <end position="793"/>
    </location>
</feature>
<feature type="compositionally biased region" description="Basic residues" evidence="1">
    <location>
        <begin position="769"/>
        <end position="785"/>
    </location>
</feature>
<feature type="compositionally biased region" description="Basic residues" evidence="1">
    <location>
        <begin position="711"/>
        <end position="728"/>
    </location>
</feature>
<feature type="region of interest" description="Disordered" evidence="1">
    <location>
        <begin position="922"/>
        <end position="964"/>
    </location>
</feature>
<feature type="compositionally biased region" description="Basic residues" evidence="1">
    <location>
        <begin position="1862"/>
        <end position="1872"/>
    </location>
</feature>
<organism evidence="3 4">
    <name type="scientific">Desmophyllum pertusum</name>
    <dbReference type="NCBI Taxonomy" id="174260"/>
    <lineage>
        <taxon>Eukaryota</taxon>
        <taxon>Metazoa</taxon>
        <taxon>Cnidaria</taxon>
        <taxon>Anthozoa</taxon>
        <taxon>Hexacorallia</taxon>
        <taxon>Scleractinia</taxon>
        <taxon>Caryophylliina</taxon>
        <taxon>Caryophylliidae</taxon>
        <taxon>Desmophyllum</taxon>
    </lineage>
</organism>
<feature type="region of interest" description="Disordered" evidence="1">
    <location>
        <begin position="1768"/>
        <end position="1872"/>
    </location>
</feature>
<feature type="region of interest" description="Disordered" evidence="1">
    <location>
        <begin position="1676"/>
        <end position="1702"/>
    </location>
</feature>
<proteinExistence type="predicted"/>
<feature type="region of interest" description="Disordered" evidence="1">
    <location>
        <begin position="1236"/>
        <end position="1267"/>
    </location>
</feature>
<feature type="compositionally biased region" description="Basic and acidic residues" evidence="1">
    <location>
        <begin position="656"/>
        <end position="671"/>
    </location>
</feature>
<feature type="compositionally biased region" description="Basic and acidic residues" evidence="1">
    <location>
        <begin position="1676"/>
        <end position="1686"/>
    </location>
</feature>
<feature type="region of interest" description="Disordered" evidence="1">
    <location>
        <begin position="643"/>
        <end position="672"/>
    </location>
</feature>
<feature type="region of interest" description="Disordered" evidence="1">
    <location>
        <begin position="287"/>
        <end position="307"/>
    </location>
</feature>
<evidence type="ECO:0000313" key="3">
    <source>
        <dbReference type="EMBL" id="KAJ7365645.1"/>
    </source>
</evidence>
<feature type="compositionally biased region" description="Basic and acidic residues" evidence="1">
    <location>
        <begin position="1849"/>
        <end position="1861"/>
    </location>
</feature>
<feature type="region of interest" description="Disordered" evidence="1">
    <location>
        <begin position="374"/>
        <end position="421"/>
    </location>
</feature>
<dbReference type="EMBL" id="MU827302">
    <property type="protein sequence ID" value="KAJ7365645.1"/>
    <property type="molecule type" value="Genomic_DNA"/>
</dbReference>
<dbReference type="Pfam" id="PF22366">
    <property type="entry name" value="NDH2_C"/>
    <property type="match status" value="1"/>
</dbReference>
<reference evidence="3" key="1">
    <citation type="submission" date="2023-01" db="EMBL/GenBank/DDBJ databases">
        <title>Genome assembly of the deep-sea coral Lophelia pertusa.</title>
        <authorList>
            <person name="Herrera S."/>
            <person name="Cordes E."/>
        </authorList>
    </citation>
    <scope>NUCLEOTIDE SEQUENCE</scope>
    <source>
        <strain evidence="3">USNM1676648</strain>
        <tissue evidence="3">Polyp</tissue>
    </source>
</reference>
<feature type="compositionally biased region" description="Polar residues" evidence="1">
    <location>
        <begin position="745"/>
        <end position="764"/>
    </location>
</feature>
<name>A0A9W9YST3_9CNID</name>
<keyword evidence="4" id="KW-1185">Reference proteome</keyword>
<feature type="region of interest" description="Disordered" evidence="1">
    <location>
        <begin position="1184"/>
        <end position="1224"/>
    </location>
</feature>
<evidence type="ECO:0000259" key="2">
    <source>
        <dbReference type="Pfam" id="PF22366"/>
    </source>
</evidence>
<feature type="compositionally biased region" description="Acidic residues" evidence="1">
    <location>
        <begin position="1540"/>
        <end position="1554"/>
    </location>
</feature>